<dbReference type="InterPro" id="IPR025959">
    <property type="entry name" value="Winged_HTH_dom"/>
</dbReference>
<accession>A0A5J4PC36</accession>
<dbReference type="Pfam" id="PF13592">
    <property type="entry name" value="HTH_33"/>
    <property type="match status" value="1"/>
</dbReference>
<evidence type="ECO:0000313" key="2">
    <source>
        <dbReference type="EMBL" id="KAA6306956.1"/>
    </source>
</evidence>
<reference evidence="2" key="1">
    <citation type="submission" date="2019-03" db="EMBL/GenBank/DDBJ databases">
        <title>Single cell metagenomics reveals metabolic interactions within the superorganism composed of flagellate Streblomastix strix and complex community of Bacteroidetes bacteria on its surface.</title>
        <authorList>
            <person name="Treitli S.C."/>
            <person name="Kolisko M."/>
            <person name="Husnik F."/>
            <person name="Keeling P."/>
            <person name="Hampl V."/>
        </authorList>
    </citation>
    <scope>NUCLEOTIDE SEQUENCE</scope>
    <source>
        <strain evidence="2">STM</strain>
    </source>
</reference>
<organism evidence="2">
    <name type="scientific">termite gut metagenome</name>
    <dbReference type="NCBI Taxonomy" id="433724"/>
    <lineage>
        <taxon>unclassified sequences</taxon>
        <taxon>metagenomes</taxon>
        <taxon>organismal metagenomes</taxon>
    </lineage>
</organism>
<protein>
    <recommendedName>
        <fullName evidence="1">Winged helix-turn helix domain-containing protein</fullName>
    </recommendedName>
</protein>
<proteinExistence type="predicted"/>
<dbReference type="EMBL" id="SNRY01009516">
    <property type="protein sequence ID" value="KAA6306956.1"/>
    <property type="molecule type" value="Genomic_DNA"/>
</dbReference>
<evidence type="ECO:0000259" key="1">
    <source>
        <dbReference type="Pfam" id="PF13592"/>
    </source>
</evidence>
<dbReference type="AlphaFoldDB" id="A0A5J4PC36"/>
<comment type="caution">
    <text evidence="2">The sequence shown here is derived from an EMBL/GenBank/DDBJ whole genome shotgun (WGS) entry which is preliminary data.</text>
</comment>
<name>A0A5J4PC36_9ZZZZ</name>
<sequence>MSALPLYHQIYIENTFGVSYKKAQIYNLLHTLGLRFQRGRFSYLAASEREERVRAIKNLSEIPQGSVVVFEDEASLVNTATVSYQ</sequence>
<gene>
    <name evidence="2" type="ORF">EZS27_041380</name>
</gene>
<feature type="domain" description="Winged helix-turn helix" evidence="1">
    <location>
        <begin position="10"/>
        <end position="46"/>
    </location>
</feature>